<dbReference type="SUPFAM" id="SSF54637">
    <property type="entry name" value="Thioesterase/thiol ester dehydrase-isomerase"/>
    <property type="match status" value="1"/>
</dbReference>
<sequence>MQELYFDDFETGQQFHSKGATLSETQILDFALLYDPQPFHLDKEAAAEGPFNGLIASGFQTLSLAFRLFYQANVINACSMGSPGFDELRWLRPVRPGDTLRVAGKVKEMRPSRSKPDRGTLLMDYTVTNQDGQPVMTFTAIHILARKAS</sequence>
<organism evidence="2 3">
    <name type="scientific">Pelagibius litoralis</name>
    <dbReference type="NCBI Taxonomy" id="374515"/>
    <lineage>
        <taxon>Bacteria</taxon>
        <taxon>Pseudomonadati</taxon>
        <taxon>Pseudomonadota</taxon>
        <taxon>Alphaproteobacteria</taxon>
        <taxon>Rhodospirillales</taxon>
        <taxon>Rhodovibrionaceae</taxon>
        <taxon>Pelagibius</taxon>
    </lineage>
</organism>
<proteinExistence type="predicted"/>
<dbReference type="Gene3D" id="3.10.129.10">
    <property type="entry name" value="Hotdog Thioesterase"/>
    <property type="match status" value="1"/>
</dbReference>
<dbReference type="InterPro" id="IPR002539">
    <property type="entry name" value="MaoC-like_dom"/>
</dbReference>
<dbReference type="InterPro" id="IPR052342">
    <property type="entry name" value="MCH/BMMD"/>
</dbReference>
<comment type="caution">
    <text evidence="2">The sequence shown here is derived from an EMBL/GenBank/DDBJ whole genome shotgun (WGS) entry which is preliminary data.</text>
</comment>
<reference evidence="2" key="1">
    <citation type="submission" date="2020-03" db="EMBL/GenBank/DDBJ databases">
        <title>Genome of Pelagibius litoralis DSM 21314T.</title>
        <authorList>
            <person name="Wang G."/>
        </authorList>
    </citation>
    <scope>NUCLEOTIDE SEQUENCE</scope>
    <source>
        <strain evidence="2">DSM 21314</strain>
    </source>
</reference>
<dbReference type="Pfam" id="PF01575">
    <property type="entry name" value="MaoC_dehydratas"/>
    <property type="match status" value="1"/>
</dbReference>
<evidence type="ECO:0000313" key="2">
    <source>
        <dbReference type="EMBL" id="NIA70477.1"/>
    </source>
</evidence>
<dbReference type="PANTHER" id="PTHR43664:SF1">
    <property type="entry name" value="BETA-METHYLMALYL-COA DEHYDRATASE"/>
    <property type="match status" value="1"/>
</dbReference>
<dbReference type="EMBL" id="JAAQPH010000014">
    <property type="protein sequence ID" value="NIA70477.1"/>
    <property type="molecule type" value="Genomic_DNA"/>
</dbReference>
<keyword evidence="3" id="KW-1185">Reference proteome</keyword>
<evidence type="ECO:0000259" key="1">
    <source>
        <dbReference type="Pfam" id="PF01575"/>
    </source>
</evidence>
<dbReference type="CDD" id="cd03454">
    <property type="entry name" value="YdeM"/>
    <property type="match status" value="1"/>
</dbReference>
<dbReference type="RefSeq" id="WP_167227126.1">
    <property type="nucleotide sequence ID" value="NZ_JAAQPH010000014.1"/>
</dbReference>
<dbReference type="PANTHER" id="PTHR43664">
    <property type="entry name" value="MONOAMINE OXIDASE-RELATED"/>
    <property type="match status" value="1"/>
</dbReference>
<protein>
    <submittedName>
        <fullName evidence="2">MaoC family dehydratase</fullName>
    </submittedName>
</protein>
<dbReference type="Proteomes" id="UP000761264">
    <property type="component" value="Unassembled WGS sequence"/>
</dbReference>
<evidence type="ECO:0000313" key="3">
    <source>
        <dbReference type="Proteomes" id="UP000761264"/>
    </source>
</evidence>
<dbReference type="AlphaFoldDB" id="A0A967EZV5"/>
<dbReference type="InterPro" id="IPR029069">
    <property type="entry name" value="HotDog_dom_sf"/>
</dbReference>
<accession>A0A967EZV5</accession>
<name>A0A967EZV5_9PROT</name>
<gene>
    <name evidence="2" type="ORF">HBA54_17920</name>
</gene>
<feature type="domain" description="MaoC-like" evidence="1">
    <location>
        <begin position="11"/>
        <end position="115"/>
    </location>
</feature>